<dbReference type="InterPro" id="IPR036875">
    <property type="entry name" value="Znf_CCHC_sf"/>
</dbReference>
<dbReference type="Ensembl" id="ENSNMLT00000008959.1">
    <property type="protein sequence ID" value="ENSNMLP00000007875.1"/>
    <property type="gene ID" value="ENSNMLG00000005611.1"/>
</dbReference>
<evidence type="ECO:0000313" key="5">
    <source>
        <dbReference type="Proteomes" id="UP000694523"/>
    </source>
</evidence>
<dbReference type="Pfam" id="PF00098">
    <property type="entry name" value="zf-CCHC"/>
    <property type="match status" value="1"/>
</dbReference>
<protein>
    <recommendedName>
        <fullName evidence="3">CCHC-type domain-containing protein</fullName>
    </recommendedName>
</protein>
<evidence type="ECO:0000259" key="3">
    <source>
        <dbReference type="PROSITE" id="PS50158"/>
    </source>
</evidence>
<organism evidence="4 5">
    <name type="scientific">Neogobius melanostomus</name>
    <name type="common">round goby</name>
    <dbReference type="NCBI Taxonomy" id="47308"/>
    <lineage>
        <taxon>Eukaryota</taxon>
        <taxon>Metazoa</taxon>
        <taxon>Chordata</taxon>
        <taxon>Craniata</taxon>
        <taxon>Vertebrata</taxon>
        <taxon>Euteleostomi</taxon>
        <taxon>Actinopterygii</taxon>
        <taxon>Neopterygii</taxon>
        <taxon>Teleostei</taxon>
        <taxon>Neoteleostei</taxon>
        <taxon>Acanthomorphata</taxon>
        <taxon>Gobiaria</taxon>
        <taxon>Gobiiformes</taxon>
        <taxon>Gobioidei</taxon>
        <taxon>Gobiidae</taxon>
        <taxon>Benthophilinae</taxon>
        <taxon>Neogobiini</taxon>
        <taxon>Neogobius</taxon>
    </lineage>
</organism>
<feature type="region of interest" description="Disordered" evidence="2">
    <location>
        <begin position="147"/>
        <end position="173"/>
    </location>
</feature>
<feature type="compositionally biased region" description="Basic and acidic residues" evidence="2">
    <location>
        <begin position="152"/>
        <end position="173"/>
    </location>
</feature>
<dbReference type="Gene3D" id="4.10.60.10">
    <property type="entry name" value="Zinc finger, CCHC-type"/>
    <property type="match status" value="1"/>
</dbReference>
<dbReference type="GO" id="GO:0003676">
    <property type="term" value="F:nucleic acid binding"/>
    <property type="evidence" value="ECO:0007669"/>
    <property type="project" value="InterPro"/>
</dbReference>
<keyword evidence="1" id="KW-0479">Metal-binding</keyword>
<dbReference type="SUPFAM" id="SSF57756">
    <property type="entry name" value="Retrovirus zinc finger-like domains"/>
    <property type="match status" value="1"/>
</dbReference>
<dbReference type="Proteomes" id="UP000694523">
    <property type="component" value="Unplaced"/>
</dbReference>
<dbReference type="AlphaFoldDB" id="A0A8C6SK68"/>
<evidence type="ECO:0000313" key="4">
    <source>
        <dbReference type="Ensembl" id="ENSNMLP00000007875.1"/>
    </source>
</evidence>
<proteinExistence type="predicted"/>
<keyword evidence="1" id="KW-0863">Zinc-finger</keyword>
<evidence type="ECO:0000256" key="1">
    <source>
        <dbReference type="PROSITE-ProRule" id="PRU00047"/>
    </source>
</evidence>
<sequence length="173" mass="18950">NFHVAVMSDDDGAGAAPALAAAPAPRYAQLNPPVPLNFAASDLFTDLDRTLSTARAFEAAQAESKLFTESPFHKAGDDRVRFTGTGARVDRRQNSTRGGRGNREQSNSTTQCYRCGMDSHTAEECGAKTATCHFCQKTGHYARMCFKKKKKGQAEKNSDKSKEKQSKVNQREQ</sequence>
<reference evidence="4" key="1">
    <citation type="submission" date="2025-08" db="UniProtKB">
        <authorList>
            <consortium name="Ensembl"/>
        </authorList>
    </citation>
    <scope>IDENTIFICATION</scope>
</reference>
<keyword evidence="1" id="KW-0862">Zinc</keyword>
<name>A0A8C6SK68_9GOBI</name>
<dbReference type="GO" id="GO:0008270">
    <property type="term" value="F:zinc ion binding"/>
    <property type="evidence" value="ECO:0007669"/>
    <property type="project" value="UniProtKB-KW"/>
</dbReference>
<reference evidence="4" key="2">
    <citation type="submission" date="2025-09" db="UniProtKB">
        <authorList>
            <consortium name="Ensembl"/>
        </authorList>
    </citation>
    <scope>IDENTIFICATION</scope>
</reference>
<dbReference type="SMART" id="SM00343">
    <property type="entry name" value="ZnF_C2HC"/>
    <property type="match status" value="2"/>
</dbReference>
<dbReference type="InterPro" id="IPR001878">
    <property type="entry name" value="Znf_CCHC"/>
</dbReference>
<accession>A0A8C6SK68</accession>
<feature type="region of interest" description="Disordered" evidence="2">
    <location>
        <begin position="86"/>
        <end position="110"/>
    </location>
</feature>
<dbReference type="PROSITE" id="PS50158">
    <property type="entry name" value="ZF_CCHC"/>
    <property type="match status" value="1"/>
</dbReference>
<feature type="domain" description="CCHC-type" evidence="3">
    <location>
        <begin position="112"/>
        <end position="125"/>
    </location>
</feature>
<evidence type="ECO:0000256" key="2">
    <source>
        <dbReference type="SAM" id="MobiDB-lite"/>
    </source>
</evidence>
<keyword evidence="5" id="KW-1185">Reference proteome</keyword>